<dbReference type="RefSeq" id="WP_156900904.1">
    <property type="nucleotide sequence ID" value="NZ_CP091521.1"/>
</dbReference>
<keyword evidence="1" id="KW-0472">Membrane</keyword>
<evidence type="ECO:0000313" key="2">
    <source>
        <dbReference type="EMBL" id="XHH50250.1"/>
    </source>
</evidence>
<keyword evidence="3" id="KW-1185">Reference proteome</keyword>
<feature type="transmembrane region" description="Helical" evidence="1">
    <location>
        <begin position="58"/>
        <end position="75"/>
    </location>
</feature>
<evidence type="ECO:0000313" key="3">
    <source>
        <dbReference type="Proteomes" id="UP000831534"/>
    </source>
</evidence>
<gene>
    <name evidence="2" type="ORF">LVJ77_12320</name>
</gene>
<name>A0ABD8B8G5_9NEIS</name>
<feature type="transmembrane region" description="Helical" evidence="1">
    <location>
        <begin position="115"/>
        <end position="134"/>
    </location>
</feature>
<proteinExistence type="predicted"/>
<protein>
    <submittedName>
        <fullName evidence="2">Uncharacterized protein</fullName>
    </submittedName>
</protein>
<sequence length="148" mass="16872">MTKPNKTRTASRILARAAFWLWLFSMIPPHYEGAWGWLCHLVMPVLLWAWAWNDPALLLPYANVFALPLMTWLGTGKPFAKIKAVIACYFASICLLFLIAFIYRENLLPHLQFGAWIWAASLLLLGIAAICKLLEPVPDRPDTQPQHD</sequence>
<dbReference type="EMBL" id="CP091521">
    <property type="protein sequence ID" value="XHH50250.1"/>
    <property type="molecule type" value="Genomic_DNA"/>
</dbReference>
<keyword evidence="1" id="KW-1133">Transmembrane helix</keyword>
<reference evidence="2 3" key="1">
    <citation type="journal article" date="2022" name="Res Sq">
        <title>Evolution of multicellular longitudinally dividing oral cavity symbionts (Neisseriaceae).</title>
        <authorList>
            <person name="Nyongesa S."/>
            <person name="Weber P."/>
            <person name="Bernet E."/>
            <person name="Pullido F."/>
            <person name="Nieckarz M."/>
            <person name="Delaby M."/>
            <person name="Nieves C."/>
            <person name="Viehboeck T."/>
            <person name="Krause N."/>
            <person name="Rivera-Millot A."/>
            <person name="Nakamura A."/>
            <person name="Vischer N."/>
            <person name="VanNieuwenhze M."/>
            <person name="Brun Y."/>
            <person name="Cava F."/>
            <person name="Bulgheresi S."/>
            <person name="Veyrier F."/>
        </authorList>
    </citation>
    <scope>NUCLEOTIDE SEQUENCE [LARGE SCALE GENOMIC DNA]</scope>
    <source>
        <strain evidence="2 3">17694</strain>
    </source>
</reference>
<keyword evidence="1" id="KW-0812">Transmembrane</keyword>
<dbReference type="Proteomes" id="UP000831534">
    <property type="component" value="Chromosome"/>
</dbReference>
<dbReference type="KEGG" id="ckh:LVJ77_12320"/>
<dbReference type="AlphaFoldDB" id="A0ABD8B8G5"/>
<evidence type="ECO:0000256" key="1">
    <source>
        <dbReference type="SAM" id="Phobius"/>
    </source>
</evidence>
<feature type="transmembrane region" description="Helical" evidence="1">
    <location>
        <begin position="82"/>
        <end position="103"/>
    </location>
</feature>
<accession>A0ABD8B8G5</accession>
<organism evidence="2 3">
    <name type="scientific">Conchiformibius kuhniae</name>
    <dbReference type="NCBI Taxonomy" id="211502"/>
    <lineage>
        <taxon>Bacteria</taxon>
        <taxon>Pseudomonadati</taxon>
        <taxon>Pseudomonadota</taxon>
        <taxon>Betaproteobacteria</taxon>
        <taxon>Neisseriales</taxon>
        <taxon>Neisseriaceae</taxon>
        <taxon>Conchiformibius</taxon>
    </lineage>
</organism>